<dbReference type="PANTHER" id="PTHR11695:SF294">
    <property type="entry name" value="RETICULON-4-INTERACTING PROTEIN 1, MITOCHONDRIAL"/>
    <property type="match status" value="1"/>
</dbReference>
<dbReference type="CDD" id="cd08267">
    <property type="entry name" value="MDR1"/>
    <property type="match status" value="1"/>
</dbReference>
<dbReference type="InterPro" id="IPR020843">
    <property type="entry name" value="ER"/>
</dbReference>
<dbReference type="GO" id="GO:0016491">
    <property type="term" value="F:oxidoreductase activity"/>
    <property type="evidence" value="ECO:0007669"/>
    <property type="project" value="InterPro"/>
</dbReference>
<dbReference type="SUPFAM" id="SSF50129">
    <property type="entry name" value="GroES-like"/>
    <property type="match status" value="1"/>
</dbReference>
<sequence length="289" mass="30544">MGVLPSFLLKRLTAPEFDVAGVVVDANGTGFKEGDEVFGWIPIFQNISTGQGALSQYTRVAAADIVLRPKNVTPTEAAGFSIAGLAAYQALLEFGKIEAGQSVFINGGSTAVGSFAIQIAKAKGAHVAASASAKNEQYVRGLGADTFVDYTKAPLHEQLVAANVTPKYDVFFETAGLMDPALFVHSAAYLAPKGIFLSVGPQGSGVASFAWNVLLRPSFLGGVKRKWKLIQVKSSQEDLKGFAKLVEEGKIRPVVDSVYAFEDAPKAYERLGTSRATGKVVVKVDPTVA</sequence>
<keyword evidence="3" id="KW-1185">Reference proteome</keyword>
<dbReference type="InterPro" id="IPR050700">
    <property type="entry name" value="YIM1/Zinc_Alcohol_DH_Fams"/>
</dbReference>
<evidence type="ECO:0000313" key="2">
    <source>
        <dbReference type="EMBL" id="OJT04700.1"/>
    </source>
</evidence>
<name>A0A1M2VAM9_TRAPU</name>
<dbReference type="GO" id="GO:0005739">
    <property type="term" value="C:mitochondrion"/>
    <property type="evidence" value="ECO:0007669"/>
    <property type="project" value="TreeGrafter"/>
</dbReference>
<dbReference type="InterPro" id="IPR036291">
    <property type="entry name" value="NAD(P)-bd_dom_sf"/>
</dbReference>
<gene>
    <name evidence="2" type="ORF">TRAPUB_4494</name>
</gene>
<dbReference type="Gene3D" id="3.90.180.10">
    <property type="entry name" value="Medium-chain alcohol dehydrogenases, catalytic domain"/>
    <property type="match status" value="1"/>
</dbReference>
<dbReference type="PANTHER" id="PTHR11695">
    <property type="entry name" value="ALCOHOL DEHYDROGENASE RELATED"/>
    <property type="match status" value="1"/>
</dbReference>
<dbReference type="SMART" id="SM00829">
    <property type="entry name" value="PKS_ER"/>
    <property type="match status" value="1"/>
</dbReference>
<dbReference type="Pfam" id="PF13602">
    <property type="entry name" value="ADH_zinc_N_2"/>
    <property type="match status" value="1"/>
</dbReference>
<dbReference type="STRING" id="154538.A0A1M2VAM9"/>
<reference evidence="2 3" key="1">
    <citation type="submission" date="2016-10" db="EMBL/GenBank/DDBJ databases">
        <title>Genome sequence of the basidiomycete white-rot fungus Trametes pubescens.</title>
        <authorList>
            <person name="Makela M.R."/>
            <person name="Granchi Z."/>
            <person name="Peng M."/>
            <person name="De Vries R.P."/>
            <person name="Grigoriev I."/>
            <person name="Riley R."/>
            <person name="Hilden K."/>
        </authorList>
    </citation>
    <scope>NUCLEOTIDE SEQUENCE [LARGE SCALE GENOMIC DNA]</scope>
    <source>
        <strain evidence="2 3">FBCC735</strain>
    </source>
</reference>
<organism evidence="2 3">
    <name type="scientific">Trametes pubescens</name>
    <name type="common">White-rot fungus</name>
    <dbReference type="NCBI Taxonomy" id="154538"/>
    <lineage>
        <taxon>Eukaryota</taxon>
        <taxon>Fungi</taxon>
        <taxon>Dikarya</taxon>
        <taxon>Basidiomycota</taxon>
        <taxon>Agaricomycotina</taxon>
        <taxon>Agaricomycetes</taxon>
        <taxon>Polyporales</taxon>
        <taxon>Polyporaceae</taxon>
        <taxon>Trametes</taxon>
    </lineage>
</organism>
<dbReference type="Gene3D" id="3.40.50.720">
    <property type="entry name" value="NAD(P)-binding Rossmann-like Domain"/>
    <property type="match status" value="1"/>
</dbReference>
<dbReference type="OrthoDB" id="3509362at2759"/>
<comment type="caution">
    <text evidence="2">The sequence shown here is derived from an EMBL/GenBank/DDBJ whole genome shotgun (WGS) entry which is preliminary data.</text>
</comment>
<feature type="domain" description="Enoyl reductase (ER)" evidence="1">
    <location>
        <begin position="2"/>
        <end position="282"/>
    </location>
</feature>
<protein>
    <submittedName>
        <fullName evidence="2">Zinc-type alcohol dehydrogenase-like protein C16A3.02c</fullName>
    </submittedName>
</protein>
<dbReference type="InterPro" id="IPR011032">
    <property type="entry name" value="GroES-like_sf"/>
</dbReference>
<evidence type="ECO:0000313" key="3">
    <source>
        <dbReference type="Proteomes" id="UP000184267"/>
    </source>
</evidence>
<dbReference type="EMBL" id="MNAD01001519">
    <property type="protein sequence ID" value="OJT04700.1"/>
    <property type="molecule type" value="Genomic_DNA"/>
</dbReference>
<proteinExistence type="predicted"/>
<dbReference type="Proteomes" id="UP000184267">
    <property type="component" value="Unassembled WGS sequence"/>
</dbReference>
<dbReference type="OMA" id="GLWGIQI"/>
<evidence type="ECO:0000259" key="1">
    <source>
        <dbReference type="SMART" id="SM00829"/>
    </source>
</evidence>
<dbReference type="SUPFAM" id="SSF51735">
    <property type="entry name" value="NAD(P)-binding Rossmann-fold domains"/>
    <property type="match status" value="1"/>
</dbReference>
<accession>A0A1M2VAM9</accession>
<dbReference type="AlphaFoldDB" id="A0A1M2VAM9"/>